<evidence type="ECO:0000313" key="2">
    <source>
        <dbReference type="EMBL" id="KNZ52007.1"/>
    </source>
</evidence>
<keyword evidence="1" id="KW-0812">Transmembrane</keyword>
<feature type="transmembrane region" description="Helical" evidence="1">
    <location>
        <begin position="129"/>
        <end position="147"/>
    </location>
</feature>
<feature type="transmembrane region" description="Helical" evidence="1">
    <location>
        <begin position="46"/>
        <end position="65"/>
    </location>
</feature>
<dbReference type="AlphaFoldDB" id="A0A0L6UUT1"/>
<reference evidence="2 3" key="1">
    <citation type="submission" date="2015-08" db="EMBL/GenBank/DDBJ databases">
        <title>Next Generation Sequencing and Analysis of the Genome of Puccinia sorghi L Schw, the Causal Agent of Maize Common Rust.</title>
        <authorList>
            <person name="Rochi L."/>
            <person name="Burguener G."/>
            <person name="Darino M."/>
            <person name="Turjanski A."/>
            <person name="Kreff E."/>
            <person name="Dieguez M.J."/>
            <person name="Sacco F."/>
        </authorList>
    </citation>
    <scope>NUCLEOTIDE SEQUENCE [LARGE SCALE GENOMIC DNA]</scope>
    <source>
        <strain evidence="2 3">RO10H11247</strain>
    </source>
</reference>
<keyword evidence="3" id="KW-1185">Reference proteome</keyword>
<name>A0A0L6UUT1_9BASI</name>
<dbReference type="VEuPathDB" id="FungiDB:VP01_3730g3"/>
<sequence length="321" mass="35803">MRACSIWNSDSLAFSYWCGYPCKKLPWSCDSHPADHQKCAWLGFSLWYVVILHILSVVVGTILAIPHLPTGNPLTKPTTGFFDSYTCHLCSLLFISEYYHYYVGNSFPGHDLLDAQIVRIPIDTHFCSHFLLISGLTIFIIMLFWCGKYDCRGNKKLCVTANQVKIFWVFPGHFGPIFYSVPQISAPQILNIPVCRLKKVGFQANWTDDQLRGWPLAPCAGWEGWSGSITAVPKLLVVGSCSFFATQNRSPQSVLQHIQEFKTILEATGASLQAQVLGHVTGGVDWNKKKLRPVLGDYGEYTDSLPLVIVVVKPSQASAVI</sequence>
<proteinExistence type="predicted"/>
<dbReference type="Proteomes" id="UP000037035">
    <property type="component" value="Unassembled WGS sequence"/>
</dbReference>
<keyword evidence="1" id="KW-0472">Membrane</keyword>
<comment type="caution">
    <text evidence="2">The sequence shown here is derived from an EMBL/GenBank/DDBJ whole genome shotgun (WGS) entry which is preliminary data.</text>
</comment>
<dbReference type="EMBL" id="LAVV01008758">
    <property type="protein sequence ID" value="KNZ52007.1"/>
    <property type="molecule type" value="Genomic_DNA"/>
</dbReference>
<evidence type="ECO:0000256" key="1">
    <source>
        <dbReference type="SAM" id="Phobius"/>
    </source>
</evidence>
<organism evidence="2 3">
    <name type="scientific">Puccinia sorghi</name>
    <dbReference type="NCBI Taxonomy" id="27349"/>
    <lineage>
        <taxon>Eukaryota</taxon>
        <taxon>Fungi</taxon>
        <taxon>Dikarya</taxon>
        <taxon>Basidiomycota</taxon>
        <taxon>Pucciniomycotina</taxon>
        <taxon>Pucciniomycetes</taxon>
        <taxon>Pucciniales</taxon>
        <taxon>Pucciniaceae</taxon>
        <taxon>Puccinia</taxon>
    </lineage>
</organism>
<protein>
    <submittedName>
        <fullName evidence="2">Uncharacterized protein</fullName>
    </submittedName>
</protein>
<gene>
    <name evidence="2" type="ORF">VP01_3730g3</name>
</gene>
<keyword evidence="1" id="KW-1133">Transmembrane helix</keyword>
<accession>A0A0L6UUT1</accession>
<evidence type="ECO:0000313" key="3">
    <source>
        <dbReference type="Proteomes" id="UP000037035"/>
    </source>
</evidence>